<dbReference type="Gene3D" id="3.40.50.2300">
    <property type="match status" value="1"/>
</dbReference>
<dbReference type="InterPro" id="IPR001789">
    <property type="entry name" value="Sig_transdc_resp-reg_receiver"/>
</dbReference>
<evidence type="ECO:0000313" key="4">
    <source>
        <dbReference type="Proteomes" id="UP000177740"/>
    </source>
</evidence>
<keyword evidence="1" id="KW-0597">Phosphoprotein</keyword>
<dbReference type="SUPFAM" id="SSF52172">
    <property type="entry name" value="CheY-like"/>
    <property type="match status" value="1"/>
</dbReference>
<evidence type="ECO:0000259" key="2">
    <source>
        <dbReference type="PROSITE" id="PS50110"/>
    </source>
</evidence>
<comment type="caution">
    <text evidence="3">The sequence shown here is derived from an EMBL/GenBank/DDBJ whole genome shotgun (WGS) entry which is preliminary data.</text>
</comment>
<dbReference type="InterPro" id="IPR011006">
    <property type="entry name" value="CheY-like_superfamily"/>
</dbReference>
<accession>A0A1G2ENB8</accession>
<dbReference type="PANTHER" id="PTHR44520">
    <property type="entry name" value="RESPONSE REGULATOR RCP1-RELATED"/>
    <property type="match status" value="1"/>
</dbReference>
<feature type="domain" description="Response regulatory" evidence="2">
    <location>
        <begin position="5"/>
        <end position="126"/>
    </location>
</feature>
<dbReference type="CDD" id="cd00156">
    <property type="entry name" value="REC"/>
    <property type="match status" value="1"/>
</dbReference>
<evidence type="ECO:0000256" key="1">
    <source>
        <dbReference type="PROSITE-ProRule" id="PRU00169"/>
    </source>
</evidence>
<dbReference type="EMBL" id="MHMM01000009">
    <property type="protein sequence ID" value="OGZ27269.1"/>
    <property type="molecule type" value="Genomic_DNA"/>
</dbReference>
<dbReference type="Pfam" id="PF00072">
    <property type="entry name" value="Response_reg"/>
    <property type="match status" value="1"/>
</dbReference>
<proteinExistence type="predicted"/>
<dbReference type="InterPro" id="IPR052893">
    <property type="entry name" value="TCS_response_regulator"/>
</dbReference>
<dbReference type="PROSITE" id="PS50110">
    <property type="entry name" value="RESPONSE_REGULATORY"/>
    <property type="match status" value="1"/>
</dbReference>
<organism evidence="3 4">
    <name type="scientific">Candidatus Nealsonbacteria bacterium RIFOXYB1_FULL_40_15</name>
    <dbReference type="NCBI Taxonomy" id="1801677"/>
    <lineage>
        <taxon>Bacteria</taxon>
        <taxon>Candidatus Nealsoniibacteriota</taxon>
    </lineage>
</organism>
<dbReference type="AlphaFoldDB" id="A0A1G2ENB8"/>
<reference evidence="3 4" key="1">
    <citation type="journal article" date="2016" name="Nat. Commun.">
        <title>Thousands of microbial genomes shed light on interconnected biogeochemical processes in an aquifer system.</title>
        <authorList>
            <person name="Anantharaman K."/>
            <person name="Brown C.T."/>
            <person name="Hug L.A."/>
            <person name="Sharon I."/>
            <person name="Castelle C.J."/>
            <person name="Probst A.J."/>
            <person name="Thomas B.C."/>
            <person name="Singh A."/>
            <person name="Wilkins M.J."/>
            <person name="Karaoz U."/>
            <person name="Brodie E.L."/>
            <person name="Williams K.H."/>
            <person name="Hubbard S.S."/>
            <person name="Banfield J.F."/>
        </authorList>
    </citation>
    <scope>NUCLEOTIDE SEQUENCE [LARGE SCALE GENOMIC DNA]</scope>
</reference>
<protein>
    <recommendedName>
        <fullName evidence="2">Response regulatory domain-containing protein</fullName>
    </recommendedName>
</protein>
<dbReference type="STRING" id="1801677.A2365_01610"/>
<evidence type="ECO:0000313" key="3">
    <source>
        <dbReference type="EMBL" id="OGZ27269.1"/>
    </source>
</evidence>
<dbReference type="PANTHER" id="PTHR44520:SF2">
    <property type="entry name" value="RESPONSE REGULATOR RCP1"/>
    <property type="match status" value="1"/>
</dbReference>
<gene>
    <name evidence="3" type="ORF">A2365_01610</name>
</gene>
<sequence>MKKKRIFLIEDDLPTIEVYKMGMEQAGFDVSVATTGQEALEKIGEMNPENRPDLILLDIILPDMNGIDILKDIRKHENTKDIRVFILTNYTSDELEKKGLLLKSQRYLLKTDYKPRELASFIEEELAE</sequence>
<name>A0A1G2ENB8_9BACT</name>
<dbReference type="GO" id="GO:0000160">
    <property type="term" value="P:phosphorelay signal transduction system"/>
    <property type="evidence" value="ECO:0007669"/>
    <property type="project" value="InterPro"/>
</dbReference>
<dbReference type="SMART" id="SM00448">
    <property type="entry name" value="REC"/>
    <property type="match status" value="1"/>
</dbReference>
<feature type="modified residue" description="4-aspartylphosphate" evidence="1">
    <location>
        <position position="58"/>
    </location>
</feature>
<dbReference type="Proteomes" id="UP000177740">
    <property type="component" value="Unassembled WGS sequence"/>
</dbReference>